<dbReference type="AlphaFoldDB" id="A0A4R1R5F5"/>
<organism evidence="1 2">
    <name type="scientific">Allofournierella massiliensis</name>
    <dbReference type="NCBI Taxonomy" id="1650663"/>
    <lineage>
        <taxon>Bacteria</taxon>
        <taxon>Bacillati</taxon>
        <taxon>Bacillota</taxon>
        <taxon>Clostridia</taxon>
        <taxon>Eubacteriales</taxon>
        <taxon>Oscillospiraceae</taxon>
        <taxon>Allofournierella</taxon>
    </lineage>
</organism>
<dbReference type="Proteomes" id="UP000295184">
    <property type="component" value="Unassembled WGS sequence"/>
</dbReference>
<dbReference type="InterPro" id="IPR012349">
    <property type="entry name" value="Split_barrel_FMN-bd"/>
</dbReference>
<reference evidence="1 2" key="1">
    <citation type="submission" date="2019-03" db="EMBL/GenBank/DDBJ databases">
        <title>Genomic Encyclopedia of Type Strains, Phase IV (KMG-IV): sequencing the most valuable type-strain genomes for metagenomic binning, comparative biology and taxonomic classification.</title>
        <authorList>
            <person name="Goeker M."/>
        </authorList>
    </citation>
    <scope>NUCLEOTIDE SEQUENCE [LARGE SCALE GENOMIC DNA]</scope>
    <source>
        <strain evidence="1 2">DSM 100451</strain>
    </source>
</reference>
<dbReference type="RefSeq" id="WP_058962829.1">
    <property type="nucleotide sequence ID" value="NZ_CABKVM010000011.1"/>
</dbReference>
<comment type="caution">
    <text evidence="1">The sequence shown here is derived from an EMBL/GenBank/DDBJ whole genome shotgun (WGS) entry which is preliminary data.</text>
</comment>
<sequence>MRDLCRVDRKLSEEDAKEVLRKASFGTLATINEDGWPYAAPMAFALEGDTLYFHSAKRGQKLENITRDGRASFTAVLYAHNVPERFEVIYASAIAQGTVRILTGESERMAAMRAICEKYSADHVDTPAYERTMKGMPAVVMFALDIQQLRGKANKGRLLNEEE</sequence>
<dbReference type="GeneID" id="97381431"/>
<dbReference type="SUPFAM" id="SSF50475">
    <property type="entry name" value="FMN-binding split barrel"/>
    <property type="match status" value="1"/>
</dbReference>
<dbReference type="PANTHER" id="PTHR34071:SF2">
    <property type="entry name" value="FLAVIN-NUCLEOTIDE-BINDING PROTEIN"/>
    <property type="match status" value="1"/>
</dbReference>
<protein>
    <recommendedName>
        <fullName evidence="3">Nitroimidazol reductase NimA-like FMN-containing flavoprotein (Pyridoxamine 5'-phosphate oxidase superfamily)</fullName>
    </recommendedName>
</protein>
<evidence type="ECO:0008006" key="3">
    <source>
        <dbReference type="Google" id="ProtNLM"/>
    </source>
</evidence>
<evidence type="ECO:0000313" key="1">
    <source>
        <dbReference type="EMBL" id="TCL60729.1"/>
    </source>
</evidence>
<accession>A0A4R1R5F5</accession>
<dbReference type="STRING" id="1650663.GCA_001486665_00310"/>
<name>A0A4R1R5F5_9FIRM</name>
<dbReference type="OrthoDB" id="9794935at2"/>
<dbReference type="Gene3D" id="2.30.110.10">
    <property type="entry name" value="Electron Transport, Fmn-binding Protein, Chain A"/>
    <property type="match status" value="1"/>
</dbReference>
<dbReference type="Pfam" id="PF12900">
    <property type="entry name" value="Pyridox_ox_2"/>
    <property type="match status" value="1"/>
</dbReference>
<proteinExistence type="predicted"/>
<gene>
    <name evidence="1" type="ORF">EDD77_10350</name>
</gene>
<evidence type="ECO:0000313" key="2">
    <source>
        <dbReference type="Proteomes" id="UP000295184"/>
    </source>
</evidence>
<dbReference type="PANTHER" id="PTHR34071">
    <property type="entry name" value="5-NITROIMIDAZOLE ANTIBIOTICS RESISTANCE PROTEIN, NIMA-FAMILY-RELATED PROTEIN-RELATED"/>
    <property type="match status" value="1"/>
</dbReference>
<dbReference type="InterPro" id="IPR024747">
    <property type="entry name" value="Pyridox_Oxase-rel"/>
</dbReference>
<dbReference type="EMBL" id="SLUM01000003">
    <property type="protein sequence ID" value="TCL60729.1"/>
    <property type="molecule type" value="Genomic_DNA"/>
</dbReference>